<keyword evidence="3" id="KW-1185">Reference proteome</keyword>
<feature type="signal peptide" evidence="2">
    <location>
        <begin position="1"/>
        <end position="28"/>
    </location>
</feature>
<organism evidence="3 4">
    <name type="scientific">Elaeophora elaphi</name>
    <dbReference type="NCBI Taxonomy" id="1147741"/>
    <lineage>
        <taxon>Eukaryota</taxon>
        <taxon>Metazoa</taxon>
        <taxon>Ecdysozoa</taxon>
        <taxon>Nematoda</taxon>
        <taxon>Chromadorea</taxon>
        <taxon>Rhabditida</taxon>
        <taxon>Spirurina</taxon>
        <taxon>Spiruromorpha</taxon>
        <taxon>Filarioidea</taxon>
        <taxon>Onchocercidae</taxon>
        <taxon>Elaeophora</taxon>
    </lineage>
</organism>
<evidence type="ECO:0000256" key="1">
    <source>
        <dbReference type="SAM" id="Phobius"/>
    </source>
</evidence>
<evidence type="ECO:0000256" key="2">
    <source>
        <dbReference type="SAM" id="SignalP"/>
    </source>
</evidence>
<feature type="chain" id="PRO_5006447692" evidence="2">
    <location>
        <begin position="29"/>
        <end position="273"/>
    </location>
</feature>
<keyword evidence="1" id="KW-0812">Transmembrane</keyword>
<protein>
    <submittedName>
        <fullName evidence="4">Pecanex-like protein</fullName>
    </submittedName>
</protein>
<evidence type="ECO:0000313" key="4">
    <source>
        <dbReference type="WBParaSite" id="EEL_0000344901-mRNA-1"/>
    </source>
</evidence>
<dbReference type="AlphaFoldDB" id="A0A0R3RPI6"/>
<dbReference type="Proteomes" id="UP000050640">
    <property type="component" value="Unplaced"/>
</dbReference>
<reference evidence="4" key="1">
    <citation type="submission" date="2017-02" db="UniProtKB">
        <authorList>
            <consortium name="WormBaseParasite"/>
        </authorList>
    </citation>
    <scope>IDENTIFICATION</scope>
</reference>
<dbReference type="WBParaSite" id="EEL_0000344901-mRNA-1">
    <property type="protein sequence ID" value="EEL_0000344901-mRNA-1"/>
    <property type="gene ID" value="EEL_0000344901"/>
</dbReference>
<keyword evidence="2" id="KW-0732">Signal</keyword>
<proteinExistence type="predicted"/>
<sequence>MGTQFGLLYPKFTSVLALVMSDTASSSAEEDGTHTYHSQFCKYLTPVRTGVGLLTTLGKDLNIEWYRTTSVSIANLYQHCLLLLGERLLDTVVNDKVLICLLMIGTELKFTDWLTVYHNHLSGLVVIDWLDSIDQIIPIWNIFGFHWKMKCECFLSVTNFSFRFSQLPFETYDYHCKLCKILKSRRDDSEQVEGVCCRVFALILNFDGVRRGFLYSLFAIFCFYPNLTGSSIAPGVLLTITAVLYLLKSVQFKKVVVAQESESNVQSVGRTVA</sequence>
<keyword evidence="1" id="KW-1133">Transmembrane helix</keyword>
<accession>A0A0R3RPI6</accession>
<feature type="transmembrane region" description="Helical" evidence="1">
    <location>
        <begin position="213"/>
        <end position="246"/>
    </location>
</feature>
<evidence type="ECO:0000313" key="3">
    <source>
        <dbReference type="Proteomes" id="UP000050640"/>
    </source>
</evidence>
<dbReference type="STRING" id="1147741.A0A0R3RPI6"/>
<keyword evidence="1" id="KW-0472">Membrane</keyword>
<name>A0A0R3RPI6_9BILA</name>